<dbReference type="Proteomes" id="UP000198727">
    <property type="component" value="Unassembled WGS sequence"/>
</dbReference>
<sequence>MLAGIVLAGGAARRLSGVDKTMVEVGGEPLLRGVLRALGRCEPVVVVGPRRRGLPERVRWTREDPPGSGPVAALAAGVAALPETADPVAVLAGDLTGVTAATVDRLAAALRAATPPAQGALLVDRDGHRQWLVGVWRAAALRAALPERPAGASLRGVLGGLSLVEVPALPGEADDVDTPADLDRARRRGDDRPR</sequence>
<dbReference type="EMBL" id="FOWW01000009">
    <property type="protein sequence ID" value="SFQ56429.1"/>
    <property type="molecule type" value="Genomic_DNA"/>
</dbReference>
<proteinExistence type="predicted"/>
<dbReference type="InterPro" id="IPR029044">
    <property type="entry name" value="Nucleotide-diphossugar_trans"/>
</dbReference>
<dbReference type="Pfam" id="PF12804">
    <property type="entry name" value="NTP_transf_3"/>
    <property type="match status" value="1"/>
</dbReference>
<keyword evidence="1" id="KW-0808">Transferase</keyword>
<feature type="compositionally biased region" description="Basic and acidic residues" evidence="2">
    <location>
        <begin position="181"/>
        <end position="194"/>
    </location>
</feature>
<evidence type="ECO:0000313" key="5">
    <source>
        <dbReference type="Proteomes" id="UP000198727"/>
    </source>
</evidence>
<organism evidence="4 5">
    <name type="scientific">Amycolatopsis arida</name>
    <dbReference type="NCBI Taxonomy" id="587909"/>
    <lineage>
        <taxon>Bacteria</taxon>
        <taxon>Bacillati</taxon>
        <taxon>Actinomycetota</taxon>
        <taxon>Actinomycetes</taxon>
        <taxon>Pseudonocardiales</taxon>
        <taxon>Pseudonocardiaceae</taxon>
        <taxon>Amycolatopsis</taxon>
    </lineage>
</organism>
<evidence type="ECO:0000256" key="1">
    <source>
        <dbReference type="ARBA" id="ARBA00022679"/>
    </source>
</evidence>
<accession>A0A1I5ZIW9</accession>
<name>A0A1I5ZIW9_9PSEU</name>
<dbReference type="Gene3D" id="3.90.550.10">
    <property type="entry name" value="Spore Coat Polysaccharide Biosynthesis Protein SpsA, Chain A"/>
    <property type="match status" value="1"/>
</dbReference>
<dbReference type="PANTHER" id="PTHR19136:SF81">
    <property type="entry name" value="MOLYBDENUM COFACTOR GUANYLYLTRANSFERASE"/>
    <property type="match status" value="1"/>
</dbReference>
<evidence type="ECO:0000259" key="3">
    <source>
        <dbReference type="Pfam" id="PF12804"/>
    </source>
</evidence>
<dbReference type="PANTHER" id="PTHR19136">
    <property type="entry name" value="MOLYBDENUM COFACTOR GUANYLYLTRANSFERASE"/>
    <property type="match status" value="1"/>
</dbReference>
<evidence type="ECO:0000256" key="2">
    <source>
        <dbReference type="SAM" id="MobiDB-lite"/>
    </source>
</evidence>
<keyword evidence="5" id="KW-1185">Reference proteome</keyword>
<reference evidence="5" key="1">
    <citation type="submission" date="2016-10" db="EMBL/GenBank/DDBJ databases">
        <authorList>
            <person name="Varghese N."/>
            <person name="Submissions S."/>
        </authorList>
    </citation>
    <scope>NUCLEOTIDE SEQUENCE [LARGE SCALE GENOMIC DNA]</scope>
    <source>
        <strain evidence="5">CGMCC 4.5579</strain>
    </source>
</reference>
<feature type="domain" description="MobA-like NTP transferase" evidence="3">
    <location>
        <begin position="4"/>
        <end position="158"/>
    </location>
</feature>
<evidence type="ECO:0000313" key="4">
    <source>
        <dbReference type="EMBL" id="SFQ56429.1"/>
    </source>
</evidence>
<gene>
    <name evidence="4" type="ORF">SAMN05421810_109239</name>
</gene>
<dbReference type="GO" id="GO:0016779">
    <property type="term" value="F:nucleotidyltransferase activity"/>
    <property type="evidence" value="ECO:0007669"/>
    <property type="project" value="TreeGrafter"/>
</dbReference>
<dbReference type="SUPFAM" id="SSF53448">
    <property type="entry name" value="Nucleotide-diphospho-sugar transferases"/>
    <property type="match status" value="1"/>
</dbReference>
<dbReference type="RefSeq" id="WP_092534455.1">
    <property type="nucleotide sequence ID" value="NZ_FOWW01000009.1"/>
</dbReference>
<protein>
    <submittedName>
        <fullName evidence="4">Molybdopterin-guanine dinucleotide biosynthesis protein A</fullName>
    </submittedName>
</protein>
<dbReference type="OrthoDB" id="4735656at2"/>
<feature type="region of interest" description="Disordered" evidence="2">
    <location>
        <begin position="170"/>
        <end position="194"/>
    </location>
</feature>
<dbReference type="AlphaFoldDB" id="A0A1I5ZIW9"/>
<dbReference type="STRING" id="587909.SAMN05421810_109239"/>
<dbReference type="InterPro" id="IPR025877">
    <property type="entry name" value="MobA-like_NTP_Trfase"/>
</dbReference>